<evidence type="ECO:0000256" key="3">
    <source>
        <dbReference type="ARBA" id="ARBA00022692"/>
    </source>
</evidence>
<evidence type="ECO:0000256" key="5">
    <source>
        <dbReference type="ARBA" id="ARBA00023136"/>
    </source>
</evidence>
<feature type="transmembrane region" description="Helical" evidence="7">
    <location>
        <begin position="21"/>
        <end position="45"/>
    </location>
</feature>
<name>A0A6J4UZC8_9BACT</name>
<organism evidence="10">
    <name type="scientific">uncultured Thermomicrobiales bacterium</name>
    <dbReference type="NCBI Taxonomy" id="1645740"/>
    <lineage>
        <taxon>Bacteria</taxon>
        <taxon>Pseudomonadati</taxon>
        <taxon>Thermomicrobiota</taxon>
        <taxon>Thermomicrobia</taxon>
        <taxon>Thermomicrobiales</taxon>
        <taxon>environmental samples</taxon>
    </lineage>
</organism>
<keyword evidence="4 7" id="KW-1133">Transmembrane helix</keyword>
<sequence length="913" mass="96001">MNAAFYTNYTTRSLRRGGQRTLLALFCVAVGVMAIVGLQLVGGMIRDALVGNARVLNGGDLSARSFASPFSPNDLAPFDELKRRGIITEYTAALEDGAQVVRPDGRRVLAQMRVVDPALFPLVGRPVLRESTGGDFRALLGAPGTAVVSRGLFEELGGELGRTLSVVSGGDGRSFEVRIAGVLEKDNAIGQGETILFSLDTYRRASTQPFGFSAIYAVTPDDTRADEAEKFIGERLPLARTQTAPALLRQLEEQVELINRFLVIVGLLALLIGGVGIVNTMQVLLARRKLEIAMLKTTGYQRRDLFLLFGLEAALLGLLGGVIGAAVGIGVAALIRTLFERAFQLTLVFRLDPGIIAGGVAVGLATALIFGLLPIVRAAGVRPQAVIRELPEGRSWRGAVGSVGLVLLLSLLFAVLAITIIGSVQWGLAAVYGAFAFLGLLSLFFGLVVVVIGRLPVPERYSLPYLLLVTGAFALALALAVLVPDLRGIGILLAIATGLGYVIVLLPREWKINTKMAFRNVGRARGRVTTTLLALFIGVFAVGLVLVLGQGIRETVNGFIAQQIRYNVIALAPRPQLEAFNRALDAAGRDVKARQTNEVAIGTQPAAVNGGPIGPLVERARTTTYDGPPADVLIGYLSGLQGHDLAAGQAPSITEITAGRGLGPADAGTNNVIVDYTLNQEPLKLQPGDTLTQSNQFTGQRQTLTIVGFYKSSGTGISINLNVAPVLGSLEAARALGGPGVQTVYYLQIEPSRAAAVTEALNGAVPGALVFNLGDLLAQFGQVINNLLLMLTAIASLALIAGIIIIANAVALAMLERRRELGILKSVGYTSGRVLSVVLIENGLIGGVGGLLGMLLVAVATAVFARQANTVLDVSPVTTIGLIGLVAVVAMLVAAFVAWGATRVRPLEVLRYE</sequence>
<feature type="domain" description="MacB-like periplasmic core" evidence="9">
    <location>
        <begin position="530"/>
        <end position="761"/>
    </location>
</feature>
<evidence type="ECO:0000313" key="10">
    <source>
        <dbReference type="EMBL" id="CAA9561014.1"/>
    </source>
</evidence>
<dbReference type="Pfam" id="PF02687">
    <property type="entry name" value="FtsX"/>
    <property type="match status" value="2"/>
</dbReference>
<keyword evidence="2" id="KW-1003">Cell membrane</keyword>
<feature type="transmembrane region" description="Helical" evidence="7">
    <location>
        <begin position="787"/>
        <end position="813"/>
    </location>
</feature>
<dbReference type="AlphaFoldDB" id="A0A6J4UZC8"/>
<evidence type="ECO:0000256" key="7">
    <source>
        <dbReference type="SAM" id="Phobius"/>
    </source>
</evidence>
<feature type="transmembrane region" description="Helical" evidence="7">
    <location>
        <begin position="834"/>
        <end position="865"/>
    </location>
</feature>
<protein>
    <submittedName>
        <fullName evidence="10">ABC transporter, fused permease protein</fullName>
    </submittedName>
</protein>
<gene>
    <name evidence="10" type="ORF">AVDCRST_MAG88-1502</name>
</gene>
<accession>A0A6J4UZC8</accession>
<feature type="transmembrane region" description="Helical" evidence="7">
    <location>
        <begin position="305"/>
        <end position="335"/>
    </location>
</feature>
<proteinExistence type="inferred from homology"/>
<keyword evidence="5 7" id="KW-0472">Membrane</keyword>
<dbReference type="PANTHER" id="PTHR30572">
    <property type="entry name" value="MEMBRANE COMPONENT OF TRANSPORTER-RELATED"/>
    <property type="match status" value="1"/>
</dbReference>
<keyword evidence="3 7" id="KW-0812">Transmembrane</keyword>
<feature type="transmembrane region" description="Helical" evidence="7">
    <location>
        <begin position="355"/>
        <end position="379"/>
    </location>
</feature>
<reference evidence="10" key="1">
    <citation type="submission" date="2020-02" db="EMBL/GenBank/DDBJ databases">
        <authorList>
            <person name="Meier V. D."/>
        </authorList>
    </citation>
    <scope>NUCLEOTIDE SEQUENCE</scope>
    <source>
        <strain evidence="10">AVDCRST_MAG88</strain>
    </source>
</reference>
<dbReference type="InterPro" id="IPR050250">
    <property type="entry name" value="Macrolide_Exporter_MacB"/>
</dbReference>
<feature type="transmembrane region" description="Helical" evidence="7">
    <location>
        <begin position="430"/>
        <end position="453"/>
    </location>
</feature>
<evidence type="ECO:0000259" key="8">
    <source>
        <dbReference type="Pfam" id="PF02687"/>
    </source>
</evidence>
<evidence type="ECO:0000259" key="9">
    <source>
        <dbReference type="Pfam" id="PF12704"/>
    </source>
</evidence>
<feature type="transmembrane region" description="Helical" evidence="7">
    <location>
        <begin position="528"/>
        <end position="549"/>
    </location>
</feature>
<dbReference type="Pfam" id="PF12704">
    <property type="entry name" value="MacB_PCD"/>
    <property type="match status" value="2"/>
</dbReference>
<feature type="domain" description="MacB-like periplasmic core" evidence="9">
    <location>
        <begin position="21"/>
        <end position="230"/>
    </location>
</feature>
<comment type="subcellular location">
    <subcellularLocation>
        <location evidence="1">Cell membrane</location>
        <topology evidence="1">Multi-pass membrane protein</topology>
    </subcellularLocation>
</comment>
<dbReference type="GO" id="GO:0022857">
    <property type="term" value="F:transmembrane transporter activity"/>
    <property type="evidence" value="ECO:0007669"/>
    <property type="project" value="TreeGrafter"/>
</dbReference>
<dbReference type="GO" id="GO:0005886">
    <property type="term" value="C:plasma membrane"/>
    <property type="evidence" value="ECO:0007669"/>
    <property type="project" value="UniProtKB-SubCell"/>
</dbReference>
<feature type="transmembrane region" description="Helical" evidence="7">
    <location>
        <begin position="489"/>
        <end position="507"/>
    </location>
</feature>
<feature type="domain" description="ABC3 transporter permease C-terminal" evidence="8">
    <location>
        <begin position="264"/>
        <end position="380"/>
    </location>
</feature>
<evidence type="ECO:0000256" key="1">
    <source>
        <dbReference type="ARBA" id="ARBA00004651"/>
    </source>
</evidence>
<evidence type="ECO:0000256" key="2">
    <source>
        <dbReference type="ARBA" id="ARBA00022475"/>
    </source>
</evidence>
<dbReference type="InterPro" id="IPR025857">
    <property type="entry name" value="MacB_PCD"/>
</dbReference>
<feature type="transmembrane region" description="Helical" evidence="7">
    <location>
        <begin position="877"/>
        <end position="901"/>
    </location>
</feature>
<dbReference type="PANTHER" id="PTHR30572:SF4">
    <property type="entry name" value="ABC TRANSPORTER PERMEASE YTRF"/>
    <property type="match status" value="1"/>
</dbReference>
<evidence type="ECO:0000256" key="6">
    <source>
        <dbReference type="ARBA" id="ARBA00038076"/>
    </source>
</evidence>
<feature type="domain" description="ABC3 transporter permease C-terminal" evidence="8">
    <location>
        <begin position="794"/>
        <end position="903"/>
    </location>
</feature>
<feature type="transmembrane region" description="Helical" evidence="7">
    <location>
        <begin position="261"/>
        <end position="285"/>
    </location>
</feature>
<dbReference type="EMBL" id="CADCWM010000461">
    <property type="protein sequence ID" value="CAA9561014.1"/>
    <property type="molecule type" value="Genomic_DNA"/>
</dbReference>
<feature type="transmembrane region" description="Helical" evidence="7">
    <location>
        <begin position="465"/>
        <end position="483"/>
    </location>
</feature>
<comment type="similarity">
    <text evidence="6">Belongs to the ABC-4 integral membrane protein family.</text>
</comment>
<dbReference type="InterPro" id="IPR003838">
    <property type="entry name" value="ABC3_permease_C"/>
</dbReference>
<evidence type="ECO:0000256" key="4">
    <source>
        <dbReference type="ARBA" id="ARBA00022989"/>
    </source>
</evidence>
<feature type="transmembrane region" description="Helical" evidence="7">
    <location>
        <begin position="400"/>
        <end position="424"/>
    </location>
</feature>